<feature type="compositionally biased region" description="Low complexity" evidence="1">
    <location>
        <begin position="210"/>
        <end position="237"/>
    </location>
</feature>
<dbReference type="RefSeq" id="WP_029970576.1">
    <property type="nucleotide sequence ID" value="NZ_ATXV01000012.1"/>
</dbReference>
<dbReference type="AlphaFoldDB" id="A0ABD5CMP9"/>
<feature type="region of interest" description="Disordered" evidence="1">
    <location>
        <begin position="166"/>
        <end position="189"/>
    </location>
</feature>
<organism evidence="3 4">
    <name type="scientific">Paraburkholderia graminis</name>
    <dbReference type="NCBI Taxonomy" id="60548"/>
    <lineage>
        <taxon>Bacteria</taxon>
        <taxon>Pseudomonadati</taxon>
        <taxon>Pseudomonadota</taxon>
        <taxon>Betaproteobacteria</taxon>
        <taxon>Burkholderiales</taxon>
        <taxon>Burkholderiaceae</taxon>
        <taxon>Paraburkholderia</taxon>
    </lineage>
</organism>
<comment type="caution">
    <text evidence="3">The sequence shown here is derived from an EMBL/GenBank/DDBJ whole genome shotgun (WGS) entry which is preliminary data.</text>
</comment>
<evidence type="ECO:0000313" key="4">
    <source>
        <dbReference type="Proteomes" id="UP001245184"/>
    </source>
</evidence>
<feature type="compositionally biased region" description="Basic and acidic residues" evidence="1">
    <location>
        <begin position="238"/>
        <end position="251"/>
    </location>
</feature>
<feature type="region of interest" description="Disordered" evidence="1">
    <location>
        <begin position="210"/>
        <end position="260"/>
    </location>
</feature>
<keyword evidence="2" id="KW-1133">Transmembrane helix</keyword>
<gene>
    <name evidence="3" type="ORF">QF025_005235</name>
</gene>
<evidence type="ECO:0000256" key="1">
    <source>
        <dbReference type="SAM" id="MobiDB-lite"/>
    </source>
</evidence>
<protein>
    <recommendedName>
        <fullName evidence="5">Transmembrane protein</fullName>
    </recommendedName>
</protein>
<accession>A0ABD5CMP9</accession>
<feature type="compositionally biased region" description="Basic and acidic residues" evidence="1">
    <location>
        <begin position="12"/>
        <end position="22"/>
    </location>
</feature>
<proteinExistence type="predicted"/>
<dbReference type="EMBL" id="JAVIZN010000002">
    <property type="protein sequence ID" value="MDR6206515.1"/>
    <property type="molecule type" value="Genomic_DNA"/>
</dbReference>
<sequence length="290" mass="29817">MYNDPDLPPVRGDYDDAARESDAADVTGTAPRFGRLALCVAAASALAFGVVGTVAYSVWFNSDQQTYAEAIARARQALRMPAPGNAATVLAKSSEVNGNAPDTRPATTTPSAASVATTPFVTSAIGAPAQSPGSAPATASVTAPAVAPNTPADSIALLDLPAMPAQASASTADDNRKPSTWAGQIIRPQQDEVEEVLADDGADAPSTLAAARGAARPAMQATAGPAEAPAPELASSRPAREAKYAPQERRASANGARRKGNLFTKMGSFFRRISYRQHGSGSQQDLYSHP</sequence>
<reference evidence="3 4" key="1">
    <citation type="submission" date="2023-08" db="EMBL/GenBank/DDBJ databases">
        <title>Genome sequencing of plant associated microbes to promote plant fitness in Sorghum bicolor and Oryza sativa.</title>
        <authorList>
            <person name="Coleman-Derr D."/>
        </authorList>
    </citation>
    <scope>NUCLEOTIDE SEQUENCE [LARGE SCALE GENOMIC DNA]</scope>
    <source>
        <strain evidence="3 4">SLBN-33</strain>
    </source>
</reference>
<feature type="transmembrane region" description="Helical" evidence="2">
    <location>
        <begin position="36"/>
        <end position="59"/>
    </location>
</feature>
<evidence type="ECO:0008006" key="5">
    <source>
        <dbReference type="Google" id="ProtNLM"/>
    </source>
</evidence>
<evidence type="ECO:0000313" key="3">
    <source>
        <dbReference type="EMBL" id="MDR6206515.1"/>
    </source>
</evidence>
<feature type="region of interest" description="Disordered" evidence="1">
    <location>
        <begin position="1"/>
        <end position="24"/>
    </location>
</feature>
<keyword evidence="2" id="KW-0472">Membrane</keyword>
<name>A0ABD5CMP9_9BURK</name>
<evidence type="ECO:0000256" key="2">
    <source>
        <dbReference type="SAM" id="Phobius"/>
    </source>
</evidence>
<keyword evidence="2" id="KW-0812">Transmembrane</keyword>
<dbReference type="Proteomes" id="UP001245184">
    <property type="component" value="Unassembled WGS sequence"/>
</dbReference>